<dbReference type="Pfam" id="PF13558">
    <property type="entry name" value="SbcC_Walker_B"/>
    <property type="match status" value="1"/>
</dbReference>
<sequence length="1032" mass="118065">MTNFGPYAKQEIDFTRFAEQPLFLISGKTGSGKTTIFDAMCFALFGSTSGDDREAEAMRSGFAKESEVTEVEFIFEHQDKVYRIKRQPKQVIIKKRGSGTKIQNMTVLLSYQDDGKEVELNKVGLVNKFIQELIHLTLEQFTQIIMLPQGKFRNFLDSDSNEKEKLLRELFSTSLFKKWADDIQNQAKETHNQIQEKQNEIDALKGQINGIDSKLDVASWLEAAGERNKESKRVRDAAKLKLTKMEEQVADAQDNLLKNKLLLQDFETLGSIKNSLLEFRNEDWLKEEEKKLNELKWLQKNEQLVLRLEEQQSSYDKTKDKIEEVAAQKRTVEEKLRANQEENRNLEAKEDEINSLTDDVRRLKDKKVYVEKAAQLDVERITAGNEFKILKNEITKLEKTLALDQKNIEKQQGIIKLNEGISEKELKLQETGSNLTKADELIEEMEENKSKVGKLKVTLTKLKADLADTKKQMSIAKEKHEELDAVLAKNQIIMLSKKLKPGEPCPLCGSLEHPQASMIDELLVEVTESDVEDAAKKQQKLMQNSGEIAGKIDTNEERIAELMITSDQDLQKLNDILNIKEVDFAEMQIRVSELKKDLNTGIRELKEQKQNIKDASINLEDMLHEKAKFEEKMESLKEQERGFKLDIAKIEAKLATVHAEIPNGITSLQQMELLIFEKQQVITDFETEKKKVVDQAVKLATSLTMLTERLEGLKETNGSLEASLRQNRKKLNEIMFKHDKNLTIAKMRSGIDEVKEIAVIESEIRNYQNKIVELKTQIADLEMRTDGKDIQNITELDARLVQLKQDKEFAFAEYEKNSQEYSELFKVTQTVKKRWTEYQTKLKLDAQWNQLLEVIGGKGKVKLGLERYVLRKYMRQVLQVANVKLMNLTNERYYFELDKSNGTYATDTGLELDIFDADLGKLRSVKTLSGGESFIAALCLALAMAEVVQSINGGTQIDALFIDEGFGALDDDSLQVALEALQTLEGKNRLIGIISHVSALREQLPAQLRIESKNGRSVAHYIFDFEELPTLR</sequence>
<dbReference type="EMBL" id="AYYH01000013">
    <property type="protein sequence ID" value="KRN10190.1"/>
    <property type="molecule type" value="Genomic_DNA"/>
</dbReference>
<evidence type="ECO:0000259" key="5">
    <source>
        <dbReference type="Pfam" id="PF13476"/>
    </source>
</evidence>
<evidence type="ECO:0000313" key="7">
    <source>
        <dbReference type="Proteomes" id="UP000050898"/>
    </source>
</evidence>
<dbReference type="GO" id="GO:0004527">
    <property type="term" value="F:exonuclease activity"/>
    <property type="evidence" value="ECO:0007669"/>
    <property type="project" value="UniProtKB-KW"/>
</dbReference>
<reference evidence="6 7" key="1">
    <citation type="journal article" date="2015" name="Genome Announc.">
        <title>Expanding the biotechnology potential of lactobacilli through comparative genomics of 213 strains and associated genera.</title>
        <authorList>
            <person name="Sun Z."/>
            <person name="Harris H.M."/>
            <person name="McCann A."/>
            <person name="Guo C."/>
            <person name="Argimon S."/>
            <person name="Zhang W."/>
            <person name="Yang X."/>
            <person name="Jeffery I.B."/>
            <person name="Cooney J.C."/>
            <person name="Kagawa T.F."/>
            <person name="Liu W."/>
            <person name="Song Y."/>
            <person name="Salvetti E."/>
            <person name="Wrobel A."/>
            <person name="Rasinkangas P."/>
            <person name="Parkhill J."/>
            <person name="Rea M.C."/>
            <person name="O'Sullivan O."/>
            <person name="Ritari J."/>
            <person name="Douillard F.P."/>
            <person name="Paul Ross R."/>
            <person name="Yang R."/>
            <person name="Briner A.E."/>
            <person name="Felis G.E."/>
            <person name="de Vos W.M."/>
            <person name="Barrangou R."/>
            <person name="Klaenhammer T.R."/>
            <person name="Caufield P.W."/>
            <person name="Cui Y."/>
            <person name="Zhang H."/>
            <person name="O'Toole P.W."/>
        </authorList>
    </citation>
    <scope>NUCLEOTIDE SEQUENCE [LARGE SCALE GENOMIC DNA]</scope>
    <source>
        <strain evidence="6 7">DSM 20444</strain>
    </source>
</reference>
<comment type="subunit">
    <text evidence="2">Heterodimer of SbcC and SbcD.</text>
</comment>
<dbReference type="PATRIC" id="fig|1046596.6.peg.447"/>
<dbReference type="PANTHER" id="PTHR32114:SF2">
    <property type="entry name" value="ABC TRANSPORTER ABCH.3"/>
    <property type="match status" value="1"/>
</dbReference>
<accession>A0A0R2E1L0</accession>
<organism evidence="6 7">
    <name type="scientific">Liquorilactobacillus mali KCTC 3596 = DSM 20444</name>
    <dbReference type="NCBI Taxonomy" id="1046596"/>
    <lineage>
        <taxon>Bacteria</taxon>
        <taxon>Bacillati</taxon>
        <taxon>Bacillota</taxon>
        <taxon>Bacilli</taxon>
        <taxon>Lactobacillales</taxon>
        <taxon>Lactobacillaceae</taxon>
        <taxon>Liquorilactobacillus</taxon>
    </lineage>
</organism>
<evidence type="ECO:0000256" key="1">
    <source>
        <dbReference type="ARBA" id="ARBA00006930"/>
    </source>
</evidence>
<evidence type="ECO:0000313" key="6">
    <source>
        <dbReference type="EMBL" id="KRN10190.1"/>
    </source>
</evidence>
<dbReference type="Pfam" id="PF13476">
    <property type="entry name" value="AAA_23"/>
    <property type="match status" value="1"/>
</dbReference>
<gene>
    <name evidence="6" type="ORF">FD00_GL000425</name>
</gene>
<keyword evidence="4" id="KW-0175">Coiled coil</keyword>
<dbReference type="PANTHER" id="PTHR32114">
    <property type="entry name" value="ABC TRANSPORTER ABCH.3"/>
    <property type="match status" value="1"/>
</dbReference>
<evidence type="ECO:0000256" key="4">
    <source>
        <dbReference type="SAM" id="Coils"/>
    </source>
</evidence>
<dbReference type="InterPro" id="IPR038729">
    <property type="entry name" value="Rad50/SbcC_AAA"/>
</dbReference>
<keyword evidence="6" id="KW-0540">Nuclease</keyword>
<keyword evidence="6" id="KW-0269">Exonuclease</keyword>
<protein>
    <recommendedName>
        <fullName evidence="3">Nuclease SbcCD subunit C</fullName>
    </recommendedName>
</protein>
<feature type="coiled-coil region" evidence="4">
    <location>
        <begin position="301"/>
        <end position="486"/>
    </location>
</feature>
<dbReference type="AlphaFoldDB" id="A0A0R2E1L0"/>
<dbReference type="Proteomes" id="UP000050898">
    <property type="component" value="Unassembled WGS sequence"/>
</dbReference>
<feature type="coiled-coil region" evidence="4">
    <location>
        <begin position="591"/>
        <end position="653"/>
    </location>
</feature>
<feature type="coiled-coil region" evidence="4">
    <location>
        <begin position="180"/>
        <end position="255"/>
    </location>
</feature>
<feature type="domain" description="Rad50/SbcC-type AAA" evidence="5">
    <location>
        <begin position="2"/>
        <end position="215"/>
    </location>
</feature>
<dbReference type="InterPro" id="IPR027417">
    <property type="entry name" value="P-loop_NTPase"/>
</dbReference>
<keyword evidence="7" id="KW-1185">Reference proteome</keyword>
<evidence type="ECO:0000256" key="2">
    <source>
        <dbReference type="ARBA" id="ARBA00011322"/>
    </source>
</evidence>
<comment type="caution">
    <text evidence="6">The sequence shown here is derived from an EMBL/GenBank/DDBJ whole genome shotgun (WGS) entry which is preliminary data.</text>
</comment>
<comment type="similarity">
    <text evidence="1">Belongs to the SMC family. SbcC subfamily.</text>
</comment>
<keyword evidence="6" id="KW-0378">Hydrolase</keyword>
<feature type="coiled-coil region" evidence="4">
    <location>
        <begin position="757"/>
        <end position="813"/>
    </location>
</feature>
<name>A0A0R2E1L0_9LACO</name>
<dbReference type="SUPFAM" id="SSF52540">
    <property type="entry name" value="P-loop containing nucleoside triphosphate hydrolases"/>
    <property type="match status" value="1"/>
</dbReference>
<dbReference type="GO" id="GO:0006302">
    <property type="term" value="P:double-strand break repair"/>
    <property type="evidence" value="ECO:0007669"/>
    <property type="project" value="InterPro"/>
</dbReference>
<proteinExistence type="inferred from homology"/>
<dbReference type="Gene3D" id="3.40.50.300">
    <property type="entry name" value="P-loop containing nucleotide triphosphate hydrolases"/>
    <property type="match status" value="2"/>
</dbReference>
<evidence type="ECO:0000256" key="3">
    <source>
        <dbReference type="ARBA" id="ARBA00013368"/>
    </source>
</evidence>
<dbReference type="GO" id="GO:0016887">
    <property type="term" value="F:ATP hydrolysis activity"/>
    <property type="evidence" value="ECO:0007669"/>
    <property type="project" value="InterPro"/>
</dbReference>